<evidence type="ECO:0000313" key="3">
    <source>
        <dbReference type="Proteomes" id="UP000031549"/>
    </source>
</evidence>
<name>A0A846HAL8_9CYAN</name>
<comment type="caution">
    <text evidence="2">The sequence shown here is derived from an EMBL/GenBank/DDBJ whole genome shotgun (WGS) entry which is preliminary data.</text>
</comment>
<keyword evidence="3" id="KW-1185">Reference proteome</keyword>
<proteinExistence type="predicted"/>
<dbReference type="AlphaFoldDB" id="A0A846HAL8"/>
<dbReference type="Proteomes" id="UP000031549">
    <property type="component" value="Unassembled WGS sequence"/>
</dbReference>
<dbReference type="EMBL" id="JTCM02000026">
    <property type="protein sequence ID" value="NEU73630.1"/>
    <property type="molecule type" value="Genomic_DNA"/>
</dbReference>
<feature type="region of interest" description="Disordered" evidence="1">
    <location>
        <begin position="121"/>
        <end position="144"/>
    </location>
</feature>
<reference evidence="2 3" key="1">
    <citation type="journal article" date="2015" name="Genome Announc.">
        <title>Draft Genome Sequence of Cyanobacterium Hassallia byssoidea Strain VB512170, Isolated from Monuments in India.</title>
        <authorList>
            <person name="Singh D."/>
            <person name="Chandrababunaidu M.M."/>
            <person name="Panda A."/>
            <person name="Sen D."/>
            <person name="Bhattacharyya S."/>
            <person name="Adhikary S.P."/>
            <person name="Tripathy S."/>
        </authorList>
    </citation>
    <scope>NUCLEOTIDE SEQUENCE [LARGE SCALE GENOMIC DNA]</scope>
    <source>
        <strain evidence="2 3">VB512170</strain>
    </source>
</reference>
<sequence>MATTSNLQVTISLSDPDLDDQELQAEVENLLPQVREVDGVEQADLVAVTETPRSAKALGTFLLGVLSAEVKPANIKALFGFLSDRFGNKPIKLALKTPDGRELNLEAGSRKEFEFAMQQAQDFLNNTKNTSNSKDGEDSTTNRG</sequence>
<protein>
    <submittedName>
        <fullName evidence="2">Sugar ABC transporter permease</fullName>
    </submittedName>
</protein>
<dbReference type="RefSeq" id="WP_039747739.1">
    <property type="nucleotide sequence ID" value="NZ_JTCM02000026.1"/>
</dbReference>
<evidence type="ECO:0000256" key="1">
    <source>
        <dbReference type="SAM" id="MobiDB-lite"/>
    </source>
</evidence>
<gene>
    <name evidence="2" type="ORF">PI95_013925</name>
</gene>
<organism evidence="2 3">
    <name type="scientific">Hassallia byssoidea VB512170</name>
    <dbReference type="NCBI Taxonomy" id="1304833"/>
    <lineage>
        <taxon>Bacteria</taxon>
        <taxon>Bacillati</taxon>
        <taxon>Cyanobacteriota</taxon>
        <taxon>Cyanophyceae</taxon>
        <taxon>Nostocales</taxon>
        <taxon>Tolypothrichaceae</taxon>
        <taxon>Hassallia</taxon>
    </lineage>
</organism>
<evidence type="ECO:0000313" key="2">
    <source>
        <dbReference type="EMBL" id="NEU73630.1"/>
    </source>
</evidence>
<accession>A0A846HAL8</accession>